<dbReference type="Gene3D" id="2.170.130.10">
    <property type="entry name" value="TonB-dependent receptor, plug domain"/>
    <property type="match status" value="1"/>
</dbReference>
<keyword evidence="10 16" id="KW-0798">TonB box</keyword>
<sequence length="667" mass="72054">MISAVSPRRALSARPLALVSALSLCFMSSTALAADGQAQAQTLPAVTVTGARFASDPALAPIGATVISADDIRRAGAADVNQAIRQIGGVYGRQSLDGSPDFSLDLRGFGTNSSQNMVVTLDGVRMSESELSNATLSSIPIETVERIEIIRGGASVLYGEGATGGVIHIVTRRPEANGRRGMLRAEAGQFNLRDLRAAVAQSWNGFALDASVGSQRTDNYRDHNSFELDTFSGGAQWAYQGGRAGLRYDRARQESDLPGALSMQQFRDNPRQASTPDDVGSLDSDRVTAFVEQRVGSVDLAAELSRRERTVRSTYFYTFEGVRAASKSTYDSAQTQFSPRLRHLAQMGGMLNELVAGVDLVTWSRVTESDYSNADATQKSRALYVRDELKFGGAHKARVAVGARRERFEKDATDERAYAAPYASKTTLNAWEVQGSANVMPMVNLYAKAGRSYRVANVDENGYRSSSAVLAPQTSRDLELGVAYGDAAMGANGRVFRHQLRNEIFYDPTVNGGYGANTNLDPTERKGVELDVHARIARDWRVSGNWQHVLARFTGGPNAGREMVLVPKNVVSARLAWVPGNGHSADIGAQWAGSQRFGADFANTCGVRMASSTTFDARYALQVGAWEFAVAGLNLADKRYTSNAYGCNSGIYPSDGRQVKVSARYDF</sequence>
<reference evidence="20" key="1">
    <citation type="submission" date="2017-10" db="EMBL/GenBank/DDBJ databases">
        <title>Massilia psychrophilum sp. nov., a novel purple-pigmented bacterium isolated from Tianshan glacier, Xinjiang Municipality, China.</title>
        <authorList>
            <person name="Wang H."/>
        </authorList>
    </citation>
    <scope>NUCLEOTIDE SEQUENCE [LARGE SCALE GENOMIC DNA]</scope>
    <source>
        <strain evidence="20">B2</strain>
    </source>
</reference>
<keyword evidence="13 14" id="KW-0998">Cell outer membrane</keyword>
<gene>
    <name evidence="20" type="ORF">CR152_31690</name>
</gene>
<evidence type="ECO:0000256" key="5">
    <source>
        <dbReference type="ARBA" id="ARBA00022496"/>
    </source>
</evidence>
<feature type="domain" description="TonB-dependent receptor-like beta-barrel" evidence="18">
    <location>
        <begin position="214"/>
        <end position="635"/>
    </location>
</feature>
<evidence type="ECO:0000256" key="17">
    <source>
        <dbReference type="SAM" id="SignalP"/>
    </source>
</evidence>
<dbReference type="GO" id="GO:0015344">
    <property type="term" value="F:siderophore uptake transmembrane transporter activity"/>
    <property type="evidence" value="ECO:0007669"/>
    <property type="project" value="TreeGrafter"/>
</dbReference>
<evidence type="ECO:0000259" key="19">
    <source>
        <dbReference type="Pfam" id="PF07715"/>
    </source>
</evidence>
<evidence type="ECO:0000256" key="7">
    <source>
        <dbReference type="ARBA" id="ARBA00022729"/>
    </source>
</evidence>
<keyword evidence="3 14" id="KW-0813">Transport</keyword>
<dbReference type="PROSITE" id="PS01156">
    <property type="entry name" value="TONB_DEPENDENT_REC_2"/>
    <property type="match status" value="1"/>
</dbReference>
<dbReference type="InterPro" id="IPR010917">
    <property type="entry name" value="TonB_rcpt_CS"/>
</dbReference>
<evidence type="ECO:0000259" key="18">
    <source>
        <dbReference type="Pfam" id="PF00593"/>
    </source>
</evidence>
<dbReference type="EMBL" id="CP024608">
    <property type="protein sequence ID" value="ATQ78572.1"/>
    <property type="molecule type" value="Genomic_DNA"/>
</dbReference>
<dbReference type="Proteomes" id="UP000229897">
    <property type="component" value="Chromosome"/>
</dbReference>
<dbReference type="InterPro" id="IPR036942">
    <property type="entry name" value="Beta-barrel_TonB_sf"/>
</dbReference>
<feature type="short sequence motif" description="TonB C-terminal box" evidence="15">
    <location>
        <begin position="650"/>
        <end position="667"/>
    </location>
</feature>
<keyword evidence="7 17" id="KW-0732">Signal</keyword>
<feature type="signal peptide" evidence="17">
    <location>
        <begin position="1"/>
        <end position="33"/>
    </location>
</feature>
<evidence type="ECO:0000256" key="3">
    <source>
        <dbReference type="ARBA" id="ARBA00022448"/>
    </source>
</evidence>
<keyword evidence="12 20" id="KW-0675">Receptor</keyword>
<dbReference type="OrthoDB" id="9790771at2"/>
<evidence type="ECO:0000256" key="13">
    <source>
        <dbReference type="ARBA" id="ARBA00023237"/>
    </source>
</evidence>
<keyword evidence="21" id="KW-1185">Reference proteome</keyword>
<evidence type="ECO:0000313" key="20">
    <source>
        <dbReference type="EMBL" id="ATQ78572.1"/>
    </source>
</evidence>
<dbReference type="CDD" id="cd01347">
    <property type="entry name" value="ligand_gated_channel"/>
    <property type="match status" value="1"/>
</dbReference>
<dbReference type="Pfam" id="PF07715">
    <property type="entry name" value="Plug"/>
    <property type="match status" value="1"/>
</dbReference>
<keyword evidence="5" id="KW-0410">Iron transport</keyword>
<dbReference type="PROSITE" id="PS52016">
    <property type="entry name" value="TONB_DEPENDENT_REC_3"/>
    <property type="match status" value="1"/>
</dbReference>
<keyword evidence="11 14" id="KW-0472">Membrane</keyword>
<dbReference type="KEGG" id="mass:CR152_31690"/>
<dbReference type="InterPro" id="IPR012910">
    <property type="entry name" value="Plug_dom"/>
</dbReference>
<feature type="chain" id="PRO_5013615389" evidence="17">
    <location>
        <begin position="34"/>
        <end position="667"/>
    </location>
</feature>
<keyword evidence="9" id="KW-0406">Ion transport</keyword>
<feature type="domain" description="TonB-dependent receptor plug" evidence="19">
    <location>
        <begin position="61"/>
        <end position="166"/>
    </location>
</feature>
<evidence type="ECO:0000256" key="12">
    <source>
        <dbReference type="ARBA" id="ARBA00023170"/>
    </source>
</evidence>
<dbReference type="Pfam" id="PF00593">
    <property type="entry name" value="TonB_dep_Rec_b-barrel"/>
    <property type="match status" value="1"/>
</dbReference>
<evidence type="ECO:0000313" key="21">
    <source>
        <dbReference type="Proteomes" id="UP000229897"/>
    </source>
</evidence>
<dbReference type="SUPFAM" id="SSF56935">
    <property type="entry name" value="Porins"/>
    <property type="match status" value="1"/>
</dbReference>
<protein>
    <submittedName>
        <fullName evidence="20">Outer membrane hemin/siderophore receptor protein</fullName>
    </submittedName>
</protein>
<evidence type="ECO:0000256" key="11">
    <source>
        <dbReference type="ARBA" id="ARBA00023136"/>
    </source>
</evidence>
<name>A0A2D2DUC1_9BURK</name>
<keyword evidence="6 14" id="KW-0812">Transmembrane</keyword>
<evidence type="ECO:0000256" key="6">
    <source>
        <dbReference type="ARBA" id="ARBA00022692"/>
    </source>
</evidence>
<organism evidence="20 21">
    <name type="scientific">Massilia violaceinigra</name>
    <dbReference type="NCBI Taxonomy" id="2045208"/>
    <lineage>
        <taxon>Bacteria</taxon>
        <taxon>Pseudomonadati</taxon>
        <taxon>Pseudomonadota</taxon>
        <taxon>Betaproteobacteria</taxon>
        <taxon>Burkholderiales</taxon>
        <taxon>Oxalobacteraceae</taxon>
        <taxon>Telluria group</taxon>
        <taxon>Massilia</taxon>
    </lineage>
</organism>
<keyword evidence="8" id="KW-0408">Iron</keyword>
<dbReference type="InterPro" id="IPR037066">
    <property type="entry name" value="Plug_dom_sf"/>
</dbReference>
<evidence type="ECO:0000256" key="16">
    <source>
        <dbReference type="RuleBase" id="RU003357"/>
    </source>
</evidence>
<dbReference type="GO" id="GO:0009279">
    <property type="term" value="C:cell outer membrane"/>
    <property type="evidence" value="ECO:0007669"/>
    <property type="project" value="UniProtKB-SubCell"/>
</dbReference>
<keyword evidence="4 14" id="KW-1134">Transmembrane beta strand</keyword>
<comment type="subcellular location">
    <subcellularLocation>
        <location evidence="1 14">Cell outer membrane</location>
        <topology evidence="1 14">Multi-pass membrane protein</topology>
    </subcellularLocation>
</comment>
<dbReference type="PANTHER" id="PTHR32552">
    <property type="entry name" value="FERRICHROME IRON RECEPTOR-RELATED"/>
    <property type="match status" value="1"/>
</dbReference>
<dbReference type="PANTHER" id="PTHR32552:SF68">
    <property type="entry name" value="FERRICHROME OUTER MEMBRANE TRANSPORTER_PHAGE RECEPTOR"/>
    <property type="match status" value="1"/>
</dbReference>
<evidence type="ECO:0000256" key="15">
    <source>
        <dbReference type="PROSITE-ProRule" id="PRU10144"/>
    </source>
</evidence>
<evidence type="ECO:0000256" key="4">
    <source>
        <dbReference type="ARBA" id="ARBA00022452"/>
    </source>
</evidence>
<evidence type="ECO:0000256" key="8">
    <source>
        <dbReference type="ARBA" id="ARBA00023004"/>
    </source>
</evidence>
<evidence type="ECO:0000256" key="10">
    <source>
        <dbReference type="ARBA" id="ARBA00023077"/>
    </source>
</evidence>
<proteinExistence type="inferred from homology"/>
<dbReference type="InterPro" id="IPR000531">
    <property type="entry name" value="Beta-barrel_TonB"/>
</dbReference>
<comment type="similarity">
    <text evidence="2 14 16">Belongs to the TonB-dependent receptor family.</text>
</comment>
<dbReference type="Gene3D" id="2.40.170.20">
    <property type="entry name" value="TonB-dependent receptor, beta-barrel domain"/>
    <property type="match status" value="1"/>
</dbReference>
<evidence type="ECO:0000256" key="2">
    <source>
        <dbReference type="ARBA" id="ARBA00009810"/>
    </source>
</evidence>
<evidence type="ECO:0000256" key="1">
    <source>
        <dbReference type="ARBA" id="ARBA00004571"/>
    </source>
</evidence>
<evidence type="ECO:0000256" key="14">
    <source>
        <dbReference type="PROSITE-ProRule" id="PRU01360"/>
    </source>
</evidence>
<dbReference type="InterPro" id="IPR039426">
    <property type="entry name" value="TonB-dep_rcpt-like"/>
</dbReference>
<dbReference type="AlphaFoldDB" id="A0A2D2DUC1"/>
<dbReference type="RefSeq" id="WP_099881727.1">
    <property type="nucleotide sequence ID" value="NZ_CP024608.1"/>
</dbReference>
<evidence type="ECO:0000256" key="9">
    <source>
        <dbReference type="ARBA" id="ARBA00023065"/>
    </source>
</evidence>
<accession>A0A2D2DUC1</accession>